<gene>
    <name evidence="4" type="ORF">N8K70_04105</name>
</gene>
<feature type="domain" description="LytR/CpsA/Psr regulator C-terminal" evidence="3">
    <location>
        <begin position="84"/>
        <end position="176"/>
    </location>
</feature>
<dbReference type="InterPro" id="IPR027381">
    <property type="entry name" value="LytR/CpsA/Psr_C"/>
</dbReference>
<dbReference type="Gene3D" id="3.30.70.2390">
    <property type="match status" value="1"/>
</dbReference>
<name>A0AA97FKQ5_9MICO</name>
<dbReference type="KEGG" id="mbet:N8K70_04105"/>
<dbReference type="Proteomes" id="UP001305498">
    <property type="component" value="Chromosome"/>
</dbReference>
<dbReference type="AlphaFoldDB" id="A0AA97FKQ5"/>
<evidence type="ECO:0000313" key="4">
    <source>
        <dbReference type="EMBL" id="WOF23874.1"/>
    </source>
</evidence>
<keyword evidence="5" id="KW-1185">Reference proteome</keyword>
<protein>
    <submittedName>
        <fullName evidence="4">LytR C-terminal domain-containing protein</fullName>
    </submittedName>
</protein>
<keyword evidence="2" id="KW-1133">Transmembrane helix</keyword>
<evidence type="ECO:0000259" key="3">
    <source>
        <dbReference type="Pfam" id="PF13399"/>
    </source>
</evidence>
<dbReference type="RefSeq" id="WP_317140346.1">
    <property type="nucleotide sequence ID" value="NZ_CP118157.1"/>
</dbReference>
<evidence type="ECO:0000256" key="2">
    <source>
        <dbReference type="SAM" id="Phobius"/>
    </source>
</evidence>
<evidence type="ECO:0000313" key="5">
    <source>
        <dbReference type="Proteomes" id="UP001305498"/>
    </source>
</evidence>
<organism evidence="4 5">
    <name type="scientific">Microbacterium betulae</name>
    <dbReference type="NCBI Taxonomy" id="2981139"/>
    <lineage>
        <taxon>Bacteria</taxon>
        <taxon>Bacillati</taxon>
        <taxon>Actinomycetota</taxon>
        <taxon>Actinomycetes</taxon>
        <taxon>Micrococcales</taxon>
        <taxon>Microbacteriaceae</taxon>
        <taxon>Microbacterium</taxon>
    </lineage>
</organism>
<reference evidence="4 5" key="1">
    <citation type="submission" date="2023-02" db="EMBL/GenBank/DDBJ databases">
        <title>Microbacterium betulae sp. nov., isolated from birch wood.</title>
        <authorList>
            <person name="Pasciak M."/>
            <person name="Pawlik K.J."/>
            <person name="Martynowski D."/>
            <person name="Laczmanski L."/>
            <person name="Ciekot J."/>
            <person name="Szponar B."/>
            <person name="Wojcik-Fatla A."/>
            <person name="Mackiewicz B."/>
            <person name="Farian E."/>
            <person name="Cholewa G."/>
            <person name="Cholewa A."/>
            <person name="Dutkiewicz J."/>
        </authorList>
    </citation>
    <scope>NUCLEOTIDE SEQUENCE [LARGE SCALE GENOMIC DNA]</scope>
    <source>
        <strain evidence="4 5">AB</strain>
    </source>
</reference>
<proteinExistence type="predicted"/>
<feature type="transmembrane region" description="Helical" evidence="2">
    <location>
        <begin position="33"/>
        <end position="57"/>
    </location>
</feature>
<evidence type="ECO:0000256" key="1">
    <source>
        <dbReference type="SAM" id="MobiDB-lite"/>
    </source>
</evidence>
<sequence length="181" mass="18870">MPSTYPRDRFDEVPHESGRVGAHRAENPGMRGVVVFLWAAVATIVLVIAGVLGFLYLSQQGALPAPTDDPAPVETTAAAIDTSYTVLVLNGTATEGLDDEVAAELVAAGFAEDLVIPTDSSSTDFAETTVYYADAVDEAVARGVAEAIGASEVVQSTAYQNENPEQKELTVVVGLDRVSAG</sequence>
<accession>A0AA97FKQ5</accession>
<keyword evidence="2" id="KW-0472">Membrane</keyword>
<feature type="region of interest" description="Disordered" evidence="1">
    <location>
        <begin position="1"/>
        <end position="24"/>
    </location>
</feature>
<dbReference type="Pfam" id="PF13399">
    <property type="entry name" value="LytR_C"/>
    <property type="match status" value="1"/>
</dbReference>
<dbReference type="EMBL" id="CP118157">
    <property type="protein sequence ID" value="WOF23874.1"/>
    <property type="molecule type" value="Genomic_DNA"/>
</dbReference>
<keyword evidence="2" id="KW-0812">Transmembrane</keyword>